<dbReference type="Gene3D" id="3.90.1300.10">
    <property type="entry name" value="Amidase signature (AS) domain"/>
    <property type="match status" value="1"/>
</dbReference>
<reference evidence="9 10" key="1">
    <citation type="submission" date="2015-01" db="EMBL/GenBank/DDBJ databases">
        <title>The Genome Sequence of Exophiala xenobiotica CBS118157.</title>
        <authorList>
            <consortium name="The Broad Institute Genomics Platform"/>
            <person name="Cuomo C."/>
            <person name="de Hoog S."/>
            <person name="Gorbushina A."/>
            <person name="Stielow B."/>
            <person name="Teixiera M."/>
            <person name="Abouelleil A."/>
            <person name="Chapman S.B."/>
            <person name="Priest M."/>
            <person name="Young S.K."/>
            <person name="Wortman J."/>
            <person name="Nusbaum C."/>
            <person name="Birren B."/>
        </authorList>
    </citation>
    <scope>NUCLEOTIDE SEQUENCE [LARGE SCALE GENOMIC DNA]</scope>
    <source>
        <strain evidence="9 10">CBS 118157</strain>
    </source>
</reference>
<keyword evidence="4" id="KW-0378">Hydrolase</keyword>
<dbReference type="InterPro" id="IPR020556">
    <property type="entry name" value="Amidase_CS"/>
</dbReference>
<dbReference type="Pfam" id="PF01425">
    <property type="entry name" value="Amidase"/>
    <property type="match status" value="1"/>
</dbReference>
<evidence type="ECO:0000256" key="1">
    <source>
        <dbReference type="ARBA" id="ARBA00001311"/>
    </source>
</evidence>
<protein>
    <recommendedName>
        <fullName evidence="3">amidase</fullName>
        <ecNumber evidence="3">3.5.1.4</ecNumber>
    </recommendedName>
</protein>
<evidence type="ECO:0000256" key="4">
    <source>
        <dbReference type="ARBA" id="ARBA00022801"/>
    </source>
</evidence>
<dbReference type="HOGENOM" id="CLU_009600_9_2_1"/>
<proteinExistence type="inferred from homology"/>
<evidence type="ECO:0000256" key="3">
    <source>
        <dbReference type="ARBA" id="ARBA00012922"/>
    </source>
</evidence>
<evidence type="ECO:0000256" key="7">
    <source>
        <dbReference type="SAM" id="MobiDB-lite"/>
    </source>
</evidence>
<feature type="binding site" evidence="6">
    <location>
        <position position="220"/>
    </location>
    <ligand>
        <name>substrate</name>
    </ligand>
</feature>
<dbReference type="EMBL" id="KN847318">
    <property type="protein sequence ID" value="KIW59609.1"/>
    <property type="molecule type" value="Genomic_DNA"/>
</dbReference>
<evidence type="ECO:0000256" key="5">
    <source>
        <dbReference type="PIRSR" id="PIRSR001221-1"/>
    </source>
</evidence>
<dbReference type="PROSITE" id="PS00571">
    <property type="entry name" value="AMIDASES"/>
    <property type="match status" value="1"/>
</dbReference>
<dbReference type="OrthoDB" id="6428749at2759"/>
<name>A0A0D2FHI6_9EURO</name>
<feature type="active site" description="Charge relay system" evidence="5">
    <location>
        <position position="145"/>
    </location>
</feature>
<dbReference type="EC" id="3.5.1.4" evidence="3"/>
<dbReference type="InterPro" id="IPR036928">
    <property type="entry name" value="AS_sf"/>
</dbReference>
<feature type="active site" description="Acyl-ester intermediate" evidence="5">
    <location>
        <position position="244"/>
    </location>
</feature>
<sequence>MIAKEPEATGSEDWQKIAAAKKTEQGRRIPKEWKLKEEVLAAADDTTDLRPIAVSSGLLSERELLITGDKHDATSLAAAIAAGTYSAEEVVTAFCKRAAIGHQLCNNLTEIMFRDAIEDAKNLDKVFQQTGKTVGPLHGLPMTFKECFHVKGYDASNGYISRTFDPSTHTTPLIELVKSRGAVVIAKTNTPQTMLVAECHNNVFGQTKNPVVSHLTCGGSSGGEGSNMAFRGSALGIGTDVGGSIRIPAAANGVYGYKPTFGVLPMIGYAASGYSGANTGIPAVSGPLAHSARDLSLLARVARDAKPWQFDPAVIQQVMENGTKPRKPVIGVIHKSGLTPHPPVRRAIREAANKLSAAGFVVKDFVPPDFQEIRSITRELFTLDGLSYQRGQLEKAGEPVVPSVEKIGFWNIPRKSHEEAWAFNAKKLAIQKDMLDRWQAAGVDLVIAPAGPHTAVLPGDWNNDTYTVCWNAVDYPAVIIPYTTANPEVDLEDVSFLPMHDLDAEVQALYDPKLMAGAPVALQLVGARLGDEQLLKDVELIDAVLKGNS</sequence>
<organism evidence="9 10">
    <name type="scientific">Exophiala xenobiotica</name>
    <dbReference type="NCBI Taxonomy" id="348802"/>
    <lineage>
        <taxon>Eukaryota</taxon>
        <taxon>Fungi</taxon>
        <taxon>Dikarya</taxon>
        <taxon>Ascomycota</taxon>
        <taxon>Pezizomycotina</taxon>
        <taxon>Eurotiomycetes</taxon>
        <taxon>Chaetothyriomycetidae</taxon>
        <taxon>Chaetothyriales</taxon>
        <taxon>Herpotrichiellaceae</taxon>
        <taxon>Exophiala</taxon>
    </lineage>
</organism>
<comment type="catalytic activity">
    <reaction evidence="1">
        <text>a monocarboxylic acid amide + H2O = a monocarboxylate + NH4(+)</text>
        <dbReference type="Rhea" id="RHEA:12020"/>
        <dbReference type="ChEBI" id="CHEBI:15377"/>
        <dbReference type="ChEBI" id="CHEBI:28938"/>
        <dbReference type="ChEBI" id="CHEBI:35757"/>
        <dbReference type="ChEBI" id="CHEBI:83628"/>
        <dbReference type="EC" id="3.5.1.4"/>
    </reaction>
</comment>
<dbReference type="GO" id="GO:0004040">
    <property type="term" value="F:amidase activity"/>
    <property type="evidence" value="ECO:0007669"/>
    <property type="project" value="UniProtKB-EC"/>
</dbReference>
<feature type="domain" description="Amidase" evidence="8">
    <location>
        <begin position="89"/>
        <end position="535"/>
    </location>
</feature>
<dbReference type="InterPro" id="IPR023631">
    <property type="entry name" value="Amidase_dom"/>
</dbReference>
<dbReference type="PANTHER" id="PTHR46072">
    <property type="entry name" value="AMIDASE-RELATED-RELATED"/>
    <property type="match status" value="1"/>
</dbReference>
<gene>
    <name evidence="9" type="ORF">PV05_04046</name>
</gene>
<accession>A0A0D2FHI6</accession>
<dbReference type="PIRSF" id="PIRSF001221">
    <property type="entry name" value="Amidase_fungi"/>
    <property type="match status" value="1"/>
</dbReference>
<dbReference type="GeneID" id="25325954"/>
<evidence type="ECO:0000259" key="8">
    <source>
        <dbReference type="Pfam" id="PF01425"/>
    </source>
</evidence>
<keyword evidence="10" id="KW-1185">Reference proteome</keyword>
<dbReference type="Proteomes" id="UP000054342">
    <property type="component" value="Unassembled WGS sequence"/>
</dbReference>
<dbReference type="RefSeq" id="XP_013320193.1">
    <property type="nucleotide sequence ID" value="XM_013464739.1"/>
</dbReference>
<evidence type="ECO:0000256" key="6">
    <source>
        <dbReference type="PIRSR" id="PIRSR001221-2"/>
    </source>
</evidence>
<evidence type="ECO:0000313" key="10">
    <source>
        <dbReference type="Proteomes" id="UP000054342"/>
    </source>
</evidence>
<comment type="similarity">
    <text evidence="2">Belongs to the amidase family.</text>
</comment>
<dbReference type="PANTHER" id="PTHR46072:SF11">
    <property type="entry name" value="AMIDASE-RELATED"/>
    <property type="match status" value="1"/>
</dbReference>
<evidence type="ECO:0000256" key="2">
    <source>
        <dbReference type="ARBA" id="ARBA00009199"/>
    </source>
</evidence>
<feature type="region of interest" description="Disordered" evidence="7">
    <location>
        <begin position="1"/>
        <end position="26"/>
    </location>
</feature>
<feature type="binding site" evidence="6">
    <location>
        <begin position="241"/>
        <end position="244"/>
    </location>
    <ligand>
        <name>substrate</name>
    </ligand>
</feature>
<feature type="binding site" evidence="6">
    <location>
        <position position="194"/>
    </location>
    <ligand>
        <name>substrate</name>
    </ligand>
</feature>
<dbReference type="SUPFAM" id="SSF75304">
    <property type="entry name" value="Amidase signature (AS) enzymes"/>
    <property type="match status" value="1"/>
</dbReference>
<feature type="active site" description="Charge relay system" evidence="5">
    <location>
        <position position="220"/>
    </location>
</feature>
<evidence type="ECO:0000313" key="9">
    <source>
        <dbReference type="EMBL" id="KIW59609.1"/>
    </source>
</evidence>
<dbReference type="AlphaFoldDB" id="A0A0D2FHI6"/>
<dbReference type="STRING" id="348802.A0A0D2FHI6"/>